<dbReference type="Proteomes" id="UP000037178">
    <property type="component" value="Unassembled WGS sequence"/>
</dbReference>
<evidence type="ECO:0000313" key="2">
    <source>
        <dbReference type="Proteomes" id="UP000037178"/>
    </source>
</evidence>
<accession>A0A0J9EB98</accession>
<protein>
    <recommendedName>
        <fullName evidence="3">Alpha/beta hydrolase</fullName>
    </recommendedName>
</protein>
<gene>
    <name evidence="1" type="ORF">AIOL_000065</name>
</gene>
<sequence>MSKVIIGIHGLANKPKKSVLEKWWKSAIQEGLAKTCGMPDAVFEFDMVCWADLLYLHSLHNEQGFEFDDLFNTEPYIEATEELNDYDAGLVDMVRIGGSSLLGGLADLARQRLGTDGLASAILQRHLKDLDFYYDTNREILNRAEPKTMQLARMVLQADLIEALERHRGKEIMLIAHSMGTIIAYDVLRDLGQREPDYRLAQLATIGSPLGLPYVRRMIGGERDAVRTPSVVRGAWVNYWDRRDVVAIDGHLRDDFSANRDGVRVVDDLVENAYVGLSKEPNYHKSYGYLRAPEVSRNIKAFLDT</sequence>
<evidence type="ECO:0000313" key="1">
    <source>
        <dbReference type="EMBL" id="KMW59916.1"/>
    </source>
</evidence>
<comment type="caution">
    <text evidence="1">The sequence shown here is derived from an EMBL/GenBank/DDBJ whole genome shotgun (WGS) entry which is preliminary data.</text>
</comment>
<name>A0A0J9EB98_9RHOB</name>
<dbReference type="Pfam" id="PF05990">
    <property type="entry name" value="DUF900"/>
    <property type="match status" value="1"/>
</dbReference>
<organism evidence="1 2">
    <name type="scientific">Candidatus Rhodobacter oscarellae</name>
    <dbReference type="NCBI Taxonomy" id="1675527"/>
    <lineage>
        <taxon>Bacteria</taxon>
        <taxon>Pseudomonadati</taxon>
        <taxon>Pseudomonadota</taxon>
        <taxon>Alphaproteobacteria</taxon>
        <taxon>Rhodobacterales</taxon>
        <taxon>Rhodobacter group</taxon>
        <taxon>Rhodobacter</taxon>
    </lineage>
</organism>
<evidence type="ECO:0008006" key="3">
    <source>
        <dbReference type="Google" id="ProtNLM"/>
    </source>
</evidence>
<dbReference type="Gene3D" id="3.40.50.1820">
    <property type="entry name" value="alpha/beta hydrolase"/>
    <property type="match status" value="1"/>
</dbReference>
<dbReference type="RefSeq" id="WP_049641063.1">
    <property type="nucleotide sequence ID" value="NZ_LFTY01000001.1"/>
</dbReference>
<dbReference type="EMBL" id="LFTY01000001">
    <property type="protein sequence ID" value="KMW59916.1"/>
    <property type="molecule type" value="Genomic_DNA"/>
</dbReference>
<dbReference type="SUPFAM" id="SSF53474">
    <property type="entry name" value="alpha/beta-Hydrolases"/>
    <property type="match status" value="1"/>
</dbReference>
<dbReference type="InterPro" id="IPR010297">
    <property type="entry name" value="DUF900_hydrolase"/>
</dbReference>
<keyword evidence="2" id="KW-1185">Reference proteome</keyword>
<dbReference type="InterPro" id="IPR029058">
    <property type="entry name" value="AB_hydrolase_fold"/>
</dbReference>
<dbReference type="PATRIC" id="fig|1675527.3.peg.84"/>
<proteinExistence type="predicted"/>
<reference evidence="1 2" key="1">
    <citation type="submission" date="2015-06" db="EMBL/GenBank/DDBJ databases">
        <title>Draft genome sequence of an Alphaproteobacteria species associated to the Mediterranean sponge Oscarella lobularis.</title>
        <authorList>
            <person name="Jourda C."/>
            <person name="Santini S."/>
            <person name="Claverie J.-M."/>
        </authorList>
    </citation>
    <scope>NUCLEOTIDE SEQUENCE [LARGE SCALE GENOMIC DNA]</scope>
    <source>
        <strain evidence="1">IGS</strain>
    </source>
</reference>
<dbReference type="AlphaFoldDB" id="A0A0J9EB98"/>
<dbReference type="OrthoDB" id="980024at2"/>